<evidence type="ECO:0008006" key="3">
    <source>
        <dbReference type="Google" id="ProtNLM"/>
    </source>
</evidence>
<dbReference type="Proteomes" id="UP000015354">
    <property type="component" value="Unassembled WGS sequence"/>
</dbReference>
<organism evidence="1 2">
    <name type="scientific">Strigomonas culicis</name>
    <dbReference type="NCBI Taxonomy" id="28005"/>
    <lineage>
        <taxon>Eukaryota</taxon>
        <taxon>Discoba</taxon>
        <taxon>Euglenozoa</taxon>
        <taxon>Kinetoplastea</taxon>
        <taxon>Metakinetoplastina</taxon>
        <taxon>Trypanosomatida</taxon>
        <taxon>Trypanosomatidae</taxon>
        <taxon>Strigomonadinae</taxon>
        <taxon>Strigomonas</taxon>
    </lineage>
</organism>
<comment type="caution">
    <text evidence="1">The sequence shown here is derived from an EMBL/GenBank/DDBJ whole genome shotgun (WGS) entry which is preliminary data.</text>
</comment>
<dbReference type="Gene3D" id="1.20.1270.60">
    <property type="entry name" value="Arfaptin homology (AH) domain/BAR domain"/>
    <property type="match status" value="1"/>
</dbReference>
<gene>
    <name evidence="1" type="ORF">STCU_10220</name>
</gene>
<name>S9V5B5_9TRYP</name>
<evidence type="ECO:0000313" key="1">
    <source>
        <dbReference type="EMBL" id="EPY18065.1"/>
    </source>
</evidence>
<accession>S9V5B5</accession>
<dbReference type="InterPro" id="IPR027267">
    <property type="entry name" value="AH/BAR_dom_sf"/>
</dbReference>
<keyword evidence="2" id="KW-1185">Reference proteome</keyword>
<proteinExistence type="predicted"/>
<evidence type="ECO:0000313" key="2">
    <source>
        <dbReference type="Proteomes" id="UP000015354"/>
    </source>
</evidence>
<dbReference type="PANTHER" id="PTHR38148:SF3">
    <property type="entry name" value="BAR DOMAIN-CONTAINING PROTEIN"/>
    <property type="match status" value="1"/>
</dbReference>
<dbReference type="AlphaFoldDB" id="S9V5B5"/>
<protein>
    <recommendedName>
        <fullName evidence="3">BAR domain-containing protein</fullName>
    </recommendedName>
</protein>
<dbReference type="PANTHER" id="PTHR38148">
    <property type="entry name" value="BAR DOMAIN-CONTAINING PROTEIN"/>
    <property type="match status" value="1"/>
</dbReference>
<sequence>MKKFMHNVRATFGDVEKTKDAAADQLGAQLAAAQTALRDHMSAISAMKRTAADLVSAMECAAKAFMAMALLNQSPALEALARAISHTATDCRATAAAQYAAALDRDAPGVRRLQAAVEESRRLEEARARKARSYDVARYTVRTKEEAYQRKGKSIEQSATYPTEVAECQRALQELEDADRVFKKTAAATLQDMDETYLAAMKEYVMATQALFANFQTTLAAIQL</sequence>
<reference evidence="1 2" key="1">
    <citation type="journal article" date="2013" name="PLoS ONE">
        <title>Predicting the Proteins of Angomonas deanei, Strigomonas culicis and Their Respective Endosymbionts Reveals New Aspects of the Trypanosomatidae Family.</title>
        <authorList>
            <person name="Motta M.C."/>
            <person name="Martins A.C."/>
            <person name="de Souza S.S."/>
            <person name="Catta-Preta C.M."/>
            <person name="Silva R."/>
            <person name="Klein C.C."/>
            <person name="de Almeida L.G."/>
            <person name="de Lima Cunha O."/>
            <person name="Ciapina L.P."/>
            <person name="Brocchi M."/>
            <person name="Colabardini A.C."/>
            <person name="de Araujo Lima B."/>
            <person name="Machado C.R."/>
            <person name="de Almeida Soares C.M."/>
            <person name="Probst C.M."/>
            <person name="de Menezes C.B."/>
            <person name="Thompson C.E."/>
            <person name="Bartholomeu D.C."/>
            <person name="Gradia D.F."/>
            <person name="Pavoni D.P."/>
            <person name="Grisard E.C."/>
            <person name="Fantinatti-Garboggini F."/>
            <person name="Marchini F.K."/>
            <person name="Rodrigues-Luiz G.F."/>
            <person name="Wagner G."/>
            <person name="Goldman G.H."/>
            <person name="Fietto J.L."/>
            <person name="Elias M.C."/>
            <person name="Goldman M.H."/>
            <person name="Sagot M.F."/>
            <person name="Pereira M."/>
            <person name="Stoco P.H."/>
            <person name="de Mendonca-Neto R.P."/>
            <person name="Teixeira S.M."/>
            <person name="Maciel T.E."/>
            <person name="de Oliveira Mendes T.A."/>
            <person name="Urmenyi T.P."/>
            <person name="de Souza W."/>
            <person name="Schenkman S."/>
            <person name="de Vasconcelos A.T."/>
        </authorList>
    </citation>
    <scope>NUCLEOTIDE SEQUENCE [LARGE SCALE GENOMIC DNA]</scope>
</reference>
<dbReference type="EMBL" id="ATMH01010139">
    <property type="protein sequence ID" value="EPY18065.1"/>
    <property type="molecule type" value="Genomic_DNA"/>
</dbReference>